<dbReference type="PANTHER" id="PTHR33112:SF16">
    <property type="entry name" value="HETEROKARYON INCOMPATIBILITY DOMAIN-CONTAINING PROTEIN"/>
    <property type="match status" value="1"/>
</dbReference>
<dbReference type="InterPro" id="IPR010730">
    <property type="entry name" value="HET"/>
</dbReference>
<accession>A0A6A5Z1C9</accession>
<evidence type="ECO:0000313" key="3">
    <source>
        <dbReference type="Proteomes" id="UP000799770"/>
    </source>
</evidence>
<dbReference type="OrthoDB" id="3486565at2759"/>
<gene>
    <name evidence="2" type="ORF">BDV96DRAFT_578585</name>
</gene>
<dbReference type="Pfam" id="PF06985">
    <property type="entry name" value="HET"/>
    <property type="match status" value="1"/>
</dbReference>
<dbReference type="Proteomes" id="UP000799770">
    <property type="component" value="Unassembled WGS sequence"/>
</dbReference>
<organism evidence="2 3">
    <name type="scientific">Lophiotrema nucula</name>
    <dbReference type="NCBI Taxonomy" id="690887"/>
    <lineage>
        <taxon>Eukaryota</taxon>
        <taxon>Fungi</taxon>
        <taxon>Dikarya</taxon>
        <taxon>Ascomycota</taxon>
        <taxon>Pezizomycotina</taxon>
        <taxon>Dothideomycetes</taxon>
        <taxon>Pleosporomycetidae</taxon>
        <taxon>Pleosporales</taxon>
        <taxon>Lophiotremataceae</taxon>
        <taxon>Lophiotrema</taxon>
    </lineage>
</organism>
<sequence length="151" mass="17412">MSWNSLPRTFQDAVFITRKLGLKYLWIDSRCILQDDDADWDLQLAQMGDICNKSYLTLAAVSAIDDQAGFLGFRDAGIPLEIEGDPRIPSNIRLRRAYERTQGPLDTRAWAFQERILSPRTLSFCVEEMTWDSQRCFLDRVRRRSASAQSC</sequence>
<dbReference type="EMBL" id="ML977328">
    <property type="protein sequence ID" value="KAF2113242.1"/>
    <property type="molecule type" value="Genomic_DNA"/>
</dbReference>
<protein>
    <submittedName>
        <fullName evidence="2">Heterokaryon incompatibility protein-domain-containing protein</fullName>
    </submittedName>
</protein>
<keyword evidence="3" id="KW-1185">Reference proteome</keyword>
<dbReference type="AlphaFoldDB" id="A0A6A5Z1C9"/>
<evidence type="ECO:0000259" key="1">
    <source>
        <dbReference type="Pfam" id="PF06985"/>
    </source>
</evidence>
<feature type="domain" description="Heterokaryon incompatibility" evidence="1">
    <location>
        <begin position="5"/>
        <end position="114"/>
    </location>
</feature>
<dbReference type="PANTHER" id="PTHR33112">
    <property type="entry name" value="DOMAIN PROTEIN, PUTATIVE-RELATED"/>
    <property type="match status" value="1"/>
</dbReference>
<evidence type="ECO:0000313" key="2">
    <source>
        <dbReference type="EMBL" id="KAF2113242.1"/>
    </source>
</evidence>
<reference evidence="2" key="1">
    <citation type="journal article" date="2020" name="Stud. Mycol.">
        <title>101 Dothideomycetes genomes: a test case for predicting lifestyles and emergence of pathogens.</title>
        <authorList>
            <person name="Haridas S."/>
            <person name="Albert R."/>
            <person name="Binder M."/>
            <person name="Bloem J."/>
            <person name="Labutti K."/>
            <person name="Salamov A."/>
            <person name="Andreopoulos B."/>
            <person name="Baker S."/>
            <person name="Barry K."/>
            <person name="Bills G."/>
            <person name="Bluhm B."/>
            <person name="Cannon C."/>
            <person name="Castanera R."/>
            <person name="Culley D."/>
            <person name="Daum C."/>
            <person name="Ezra D."/>
            <person name="Gonzalez J."/>
            <person name="Henrissat B."/>
            <person name="Kuo A."/>
            <person name="Liang C."/>
            <person name="Lipzen A."/>
            <person name="Lutzoni F."/>
            <person name="Magnuson J."/>
            <person name="Mondo S."/>
            <person name="Nolan M."/>
            <person name="Ohm R."/>
            <person name="Pangilinan J."/>
            <person name="Park H.-J."/>
            <person name="Ramirez L."/>
            <person name="Alfaro M."/>
            <person name="Sun H."/>
            <person name="Tritt A."/>
            <person name="Yoshinaga Y."/>
            <person name="Zwiers L.-H."/>
            <person name="Turgeon B."/>
            <person name="Goodwin S."/>
            <person name="Spatafora J."/>
            <person name="Crous P."/>
            <person name="Grigoriev I."/>
        </authorList>
    </citation>
    <scope>NUCLEOTIDE SEQUENCE</scope>
    <source>
        <strain evidence="2">CBS 627.86</strain>
    </source>
</reference>
<proteinExistence type="predicted"/>
<name>A0A6A5Z1C9_9PLEO</name>